<evidence type="ECO:0000313" key="5">
    <source>
        <dbReference type="Proteomes" id="UP000480185"/>
    </source>
</evidence>
<dbReference type="SUPFAM" id="SSF109854">
    <property type="entry name" value="DinB/YfiT-like putative metalloenzymes"/>
    <property type="match status" value="1"/>
</dbReference>
<evidence type="ECO:0000256" key="2">
    <source>
        <dbReference type="ARBA" id="ARBA00022723"/>
    </source>
</evidence>
<dbReference type="PANTHER" id="PTHR37302:SF3">
    <property type="entry name" value="DAMAGE-INDUCIBLE PROTEIN DINB"/>
    <property type="match status" value="1"/>
</dbReference>
<organism evidence="4 5">
    <name type="scientific">Salinibacillus xinjiangensis</name>
    <dbReference type="NCBI Taxonomy" id="1229268"/>
    <lineage>
        <taxon>Bacteria</taxon>
        <taxon>Bacillati</taxon>
        <taxon>Bacillota</taxon>
        <taxon>Bacilli</taxon>
        <taxon>Bacillales</taxon>
        <taxon>Bacillaceae</taxon>
        <taxon>Salinibacillus</taxon>
    </lineage>
</organism>
<feature type="binding site" evidence="3">
    <location>
        <position position="48"/>
    </location>
    <ligand>
        <name>a divalent metal cation</name>
        <dbReference type="ChEBI" id="CHEBI:60240"/>
    </ligand>
</feature>
<name>A0A6G1X8R6_9BACI</name>
<gene>
    <name evidence="4" type="ORF">GH754_12855</name>
</gene>
<feature type="binding site" evidence="3">
    <location>
        <position position="131"/>
    </location>
    <ligand>
        <name>a divalent metal cation</name>
        <dbReference type="ChEBI" id="CHEBI:60240"/>
    </ligand>
</feature>
<comment type="caution">
    <text evidence="4">The sequence shown here is derived from an EMBL/GenBank/DDBJ whole genome shotgun (WGS) entry which is preliminary data.</text>
</comment>
<evidence type="ECO:0000313" key="4">
    <source>
        <dbReference type="EMBL" id="MRG87198.1"/>
    </source>
</evidence>
<dbReference type="RefSeq" id="WP_153729069.1">
    <property type="nucleotide sequence ID" value="NZ_WJNH01000007.1"/>
</dbReference>
<proteinExistence type="inferred from homology"/>
<dbReference type="EMBL" id="WJNH01000007">
    <property type="protein sequence ID" value="MRG87198.1"/>
    <property type="molecule type" value="Genomic_DNA"/>
</dbReference>
<comment type="similarity">
    <text evidence="1">Belongs to the DinB family.</text>
</comment>
<dbReference type="AlphaFoldDB" id="A0A6G1X8R6"/>
<accession>A0A6G1X8R6</accession>
<protein>
    <submittedName>
        <fullName evidence="4">DUF664 domain-containing protein</fullName>
    </submittedName>
</protein>
<evidence type="ECO:0000256" key="1">
    <source>
        <dbReference type="ARBA" id="ARBA00008635"/>
    </source>
</evidence>
<dbReference type="OrthoDB" id="118635at2"/>
<reference evidence="4 5" key="1">
    <citation type="submission" date="2019-11" db="EMBL/GenBank/DDBJ databases">
        <authorList>
            <person name="Li J."/>
        </authorList>
    </citation>
    <scope>NUCLEOTIDE SEQUENCE [LARGE SCALE GENOMIC DNA]</scope>
    <source>
        <strain evidence="4 5">J4</strain>
    </source>
</reference>
<keyword evidence="5" id="KW-1185">Reference proteome</keyword>
<dbReference type="GO" id="GO:0046872">
    <property type="term" value="F:metal ion binding"/>
    <property type="evidence" value="ECO:0007669"/>
    <property type="project" value="UniProtKB-KW"/>
</dbReference>
<dbReference type="Gene3D" id="1.20.120.450">
    <property type="entry name" value="dinb family like domain"/>
    <property type="match status" value="1"/>
</dbReference>
<dbReference type="Pfam" id="PF05163">
    <property type="entry name" value="DinB"/>
    <property type="match status" value="1"/>
</dbReference>
<sequence>MDVITRQYEWVQQTREILFQYCENMTLEDYTKEVDVFGGAAIRDLHAHVAGCYQHWLGNIALKKSLHKVELDSMKDVAEMRQLFKETDKLVYEFLNNYEGRWDHEISREVSWQEEPVEYTTLWLITHTITHEFHHKGQIVKLGRSLGYHPPDTDLLEPGG</sequence>
<feature type="binding site" evidence="3">
    <location>
        <position position="135"/>
    </location>
    <ligand>
        <name>a divalent metal cation</name>
        <dbReference type="ChEBI" id="CHEBI:60240"/>
    </ligand>
</feature>
<keyword evidence="2 3" id="KW-0479">Metal-binding</keyword>
<dbReference type="InterPro" id="IPR007837">
    <property type="entry name" value="DinB"/>
</dbReference>
<dbReference type="InterPro" id="IPR034660">
    <property type="entry name" value="DinB/YfiT-like"/>
</dbReference>
<dbReference type="PANTHER" id="PTHR37302">
    <property type="entry name" value="SLR1116 PROTEIN"/>
    <property type="match status" value="1"/>
</dbReference>
<evidence type="ECO:0000256" key="3">
    <source>
        <dbReference type="PIRSR" id="PIRSR607837-1"/>
    </source>
</evidence>
<dbReference type="Proteomes" id="UP000480185">
    <property type="component" value="Unassembled WGS sequence"/>
</dbReference>